<dbReference type="RefSeq" id="WP_060846207.1">
    <property type="nucleotide sequence ID" value="NZ_AP014704.1"/>
</dbReference>
<evidence type="ECO:0000256" key="2">
    <source>
        <dbReference type="ARBA" id="ARBA00022694"/>
    </source>
</evidence>
<dbReference type="InterPro" id="IPR012094">
    <property type="entry name" value="tRNA_Ile_lys_synt"/>
</dbReference>
<gene>
    <name evidence="8" type="primary">mesJ</name>
    <name evidence="6" type="synonym">tilS</name>
    <name evidence="8" type="ORF">Maq22A_c07090</name>
</gene>
<dbReference type="STRING" id="270351.Maq22A_c07090"/>
<dbReference type="AlphaFoldDB" id="A0A0C6FI49"/>
<dbReference type="InterPro" id="IPR012795">
    <property type="entry name" value="tRNA_Ile_lys_synt_N"/>
</dbReference>
<dbReference type="EC" id="6.3.4.19" evidence="6"/>
<evidence type="ECO:0000256" key="6">
    <source>
        <dbReference type="HAMAP-Rule" id="MF_01161"/>
    </source>
</evidence>
<comment type="subcellular location">
    <subcellularLocation>
        <location evidence="6">Cytoplasm</location>
    </subcellularLocation>
</comment>
<keyword evidence="4 6" id="KW-0067">ATP-binding</keyword>
<comment type="domain">
    <text evidence="6">The N-terminal region contains the highly conserved SGGXDS motif, predicted to be a P-loop motif involved in ATP binding.</text>
</comment>
<feature type="binding site" evidence="6">
    <location>
        <begin position="35"/>
        <end position="40"/>
    </location>
    <ligand>
        <name>ATP</name>
        <dbReference type="ChEBI" id="CHEBI:30616"/>
    </ligand>
</feature>
<dbReference type="InterPro" id="IPR011063">
    <property type="entry name" value="TilS/TtcA_N"/>
</dbReference>
<dbReference type="PANTHER" id="PTHR43033">
    <property type="entry name" value="TRNA(ILE)-LYSIDINE SYNTHASE-RELATED"/>
    <property type="match status" value="1"/>
</dbReference>
<dbReference type="GO" id="GO:0032267">
    <property type="term" value="F:tRNA(Ile)-lysidine synthase activity"/>
    <property type="evidence" value="ECO:0007669"/>
    <property type="project" value="UniProtKB-EC"/>
</dbReference>
<organism evidence="8 9">
    <name type="scientific">Methylobacterium aquaticum</name>
    <dbReference type="NCBI Taxonomy" id="270351"/>
    <lineage>
        <taxon>Bacteria</taxon>
        <taxon>Pseudomonadati</taxon>
        <taxon>Pseudomonadota</taxon>
        <taxon>Alphaproteobacteria</taxon>
        <taxon>Hyphomicrobiales</taxon>
        <taxon>Methylobacteriaceae</taxon>
        <taxon>Methylobacterium</taxon>
    </lineage>
</organism>
<keyword evidence="1 6" id="KW-0436">Ligase</keyword>
<evidence type="ECO:0000256" key="4">
    <source>
        <dbReference type="ARBA" id="ARBA00022840"/>
    </source>
</evidence>
<keyword evidence="3 6" id="KW-0547">Nucleotide-binding</keyword>
<dbReference type="PATRIC" id="fig|270351.10.peg.1350"/>
<comment type="catalytic activity">
    <reaction evidence="5 6">
        <text>cytidine(34) in tRNA(Ile2) + L-lysine + ATP = lysidine(34) in tRNA(Ile2) + AMP + diphosphate + H(+)</text>
        <dbReference type="Rhea" id="RHEA:43744"/>
        <dbReference type="Rhea" id="RHEA-COMP:10625"/>
        <dbReference type="Rhea" id="RHEA-COMP:10670"/>
        <dbReference type="ChEBI" id="CHEBI:15378"/>
        <dbReference type="ChEBI" id="CHEBI:30616"/>
        <dbReference type="ChEBI" id="CHEBI:32551"/>
        <dbReference type="ChEBI" id="CHEBI:33019"/>
        <dbReference type="ChEBI" id="CHEBI:82748"/>
        <dbReference type="ChEBI" id="CHEBI:83665"/>
        <dbReference type="ChEBI" id="CHEBI:456215"/>
        <dbReference type="EC" id="6.3.4.19"/>
    </reaction>
</comment>
<feature type="domain" description="tRNA(Ile)-lysidine/2-thiocytidine synthase N-terminal" evidence="7">
    <location>
        <begin position="31"/>
        <end position="211"/>
    </location>
</feature>
<dbReference type="KEGG" id="maqu:Maq22A_c07090"/>
<comment type="function">
    <text evidence="6">Ligates lysine onto the cytidine present at position 34 of the AUA codon-specific tRNA(Ile) that contains the anticodon CAU, in an ATP-dependent manner. Cytidine is converted to lysidine, thus changing the amino acid specificity of the tRNA from methionine to isoleucine.</text>
</comment>
<dbReference type="CDD" id="cd01992">
    <property type="entry name" value="TilS_N"/>
    <property type="match status" value="1"/>
</dbReference>
<keyword evidence="2 6" id="KW-0819">tRNA processing</keyword>
<dbReference type="Proteomes" id="UP000061432">
    <property type="component" value="Chromosome"/>
</dbReference>
<name>A0A0C6FI49_9HYPH</name>
<dbReference type="GO" id="GO:0005737">
    <property type="term" value="C:cytoplasm"/>
    <property type="evidence" value="ECO:0007669"/>
    <property type="project" value="UniProtKB-SubCell"/>
</dbReference>
<evidence type="ECO:0000256" key="3">
    <source>
        <dbReference type="ARBA" id="ARBA00022741"/>
    </source>
</evidence>
<proteinExistence type="inferred from homology"/>
<sequence>MSDREAPLGPCERDDLLHPWIGPGTPYRSAVLAVSGGPDSTAMMGCAALLDAAIPLLVATVDHRLRPGSRAEAQGVADLAARFGLPHRILSWTGPKPAARLQAAARAERYRLLAALADEAGADLVLTAHTRDDQAETVLMRLCAGSGPAGLAGMAPARVLHGPGPVRVTLGRPFLDVPKARLVTTCEAHGWPFVRDPSNADPRFGRARLRRLLPLLAEEGLSAERLARLAGRLRRDEAALAQAAAAAFHDLQRTDPAGKTDPAGEGRLVLDGLGLAALPEAVALRVAGLGLEAIGGHGPALRLERLERVLLGEVLPALRAGAACRRTVAGLLLTARGGRLVLEPEPPRRRPPAA</sequence>
<dbReference type="SUPFAM" id="SSF52402">
    <property type="entry name" value="Adenine nucleotide alpha hydrolases-like"/>
    <property type="match status" value="1"/>
</dbReference>
<evidence type="ECO:0000259" key="7">
    <source>
        <dbReference type="Pfam" id="PF01171"/>
    </source>
</evidence>
<evidence type="ECO:0000256" key="5">
    <source>
        <dbReference type="ARBA" id="ARBA00048539"/>
    </source>
</evidence>
<dbReference type="Pfam" id="PF01171">
    <property type="entry name" value="ATP_bind_3"/>
    <property type="match status" value="1"/>
</dbReference>
<dbReference type="NCBIfam" id="TIGR02432">
    <property type="entry name" value="lysidine_TilS_N"/>
    <property type="match status" value="1"/>
</dbReference>
<protein>
    <recommendedName>
        <fullName evidence="6">tRNA(Ile)-lysidine synthase</fullName>
        <ecNumber evidence="6">6.3.4.19</ecNumber>
    </recommendedName>
    <alternativeName>
        <fullName evidence="6">tRNA(Ile)-2-lysyl-cytidine synthase</fullName>
    </alternativeName>
    <alternativeName>
        <fullName evidence="6">tRNA(Ile)-lysidine synthetase</fullName>
    </alternativeName>
</protein>
<dbReference type="EMBL" id="AP014704">
    <property type="protein sequence ID" value="BAQ44754.1"/>
    <property type="molecule type" value="Genomic_DNA"/>
</dbReference>
<dbReference type="InterPro" id="IPR014729">
    <property type="entry name" value="Rossmann-like_a/b/a_fold"/>
</dbReference>
<dbReference type="GO" id="GO:0005524">
    <property type="term" value="F:ATP binding"/>
    <property type="evidence" value="ECO:0007669"/>
    <property type="project" value="UniProtKB-UniRule"/>
</dbReference>
<dbReference type="GO" id="GO:0006400">
    <property type="term" value="P:tRNA modification"/>
    <property type="evidence" value="ECO:0007669"/>
    <property type="project" value="UniProtKB-UniRule"/>
</dbReference>
<dbReference type="Gene3D" id="3.40.50.620">
    <property type="entry name" value="HUPs"/>
    <property type="match status" value="1"/>
</dbReference>
<evidence type="ECO:0000313" key="9">
    <source>
        <dbReference type="Proteomes" id="UP000061432"/>
    </source>
</evidence>
<dbReference type="OrthoDB" id="9807403at2"/>
<dbReference type="PANTHER" id="PTHR43033:SF1">
    <property type="entry name" value="TRNA(ILE)-LYSIDINE SYNTHASE-RELATED"/>
    <property type="match status" value="1"/>
</dbReference>
<evidence type="ECO:0000256" key="1">
    <source>
        <dbReference type="ARBA" id="ARBA00022598"/>
    </source>
</evidence>
<dbReference type="HAMAP" id="MF_01161">
    <property type="entry name" value="tRNA_Ile_lys_synt"/>
    <property type="match status" value="1"/>
</dbReference>
<comment type="similarity">
    <text evidence="6">Belongs to the tRNA(Ile)-lysidine synthase family.</text>
</comment>
<keyword evidence="6" id="KW-0963">Cytoplasm</keyword>
<reference evidence="8 9" key="1">
    <citation type="journal article" date="2015" name="Genome Announc.">
        <title>Complete Genome Sequence of Methylobacterium aquaticum Strain 22A, Isolated from Racomitrium japonicum Moss.</title>
        <authorList>
            <person name="Tani A."/>
            <person name="Ogura Y."/>
            <person name="Hayashi T."/>
            <person name="Kimbara K."/>
        </authorList>
    </citation>
    <scope>NUCLEOTIDE SEQUENCE [LARGE SCALE GENOMIC DNA]</scope>
    <source>
        <strain evidence="8 9">MA-22A</strain>
    </source>
</reference>
<evidence type="ECO:0000313" key="8">
    <source>
        <dbReference type="EMBL" id="BAQ44754.1"/>
    </source>
</evidence>
<accession>A0A0C6FI49</accession>
<reference evidence="9" key="2">
    <citation type="submission" date="2015-01" db="EMBL/GenBank/DDBJ databases">
        <title>Complete genome sequence of Methylobacterium aquaticum strain 22A.</title>
        <authorList>
            <person name="Tani A."/>
            <person name="Ogura Y."/>
            <person name="Hayashi T."/>
        </authorList>
    </citation>
    <scope>NUCLEOTIDE SEQUENCE [LARGE SCALE GENOMIC DNA]</scope>
    <source>
        <strain evidence="9">MA-22A</strain>
    </source>
</reference>